<dbReference type="AlphaFoldDB" id="A0A4U6QKP7"/>
<sequence>MSDLTVDTVRLHQAAGHLDEAVAALRRTDDRPVGIHFDSTAFGTSGAALEAADRLERSLMQGAECARLLADRAARLGDALRTTAAQFDATETALAGGPR</sequence>
<reference evidence="1 2" key="1">
    <citation type="submission" date="2019-05" db="EMBL/GenBank/DDBJ databases">
        <title>Nakamurella sp. N5BH11, whole genome shotgun sequence.</title>
        <authorList>
            <person name="Tuo L."/>
        </authorList>
    </citation>
    <scope>NUCLEOTIDE SEQUENCE [LARGE SCALE GENOMIC DNA]</scope>
    <source>
        <strain evidence="1 2">N5BH11</strain>
    </source>
</reference>
<comment type="caution">
    <text evidence="1">The sequence shown here is derived from an EMBL/GenBank/DDBJ whole genome shotgun (WGS) entry which is preliminary data.</text>
</comment>
<dbReference type="GO" id="GO:0009306">
    <property type="term" value="P:protein secretion"/>
    <property type="evidence" value="ECO:0007669"/>
    <property type="project" value="InterPro"/>
</dbReference>
<gene>
    <name evidence="1" type="ORF">FDO65_05305</name>
</gene>
<dbReference type="Proteomes" id="UP000306985">
    <property type="component" value="Unassembled WGS sequence"/>
</dbReference>
<accession>A0A4U6QKP7</accession>
<name>A0A4U6QKP7_9ACTN</name>
<evidence type="ECO:0000313" key="1">
    <source>
        <dbReference type="EMBL" id="TKV61064.1"/>
    </source>
</evidence>
<dbReference type="InterPro" id="IPR022536">
    <property type="entry name" value="EspC"/>
</dbReference>
<dbReference type="EMBL" id="SZZH01000001">
    <property type="protein sequence ID" value="TKV61064.1"/>
    <property type="molecule type" value="Genomic_DNA"/>
</dbReference>
<evidence type="ECO:0000313" key="2">
    <source>
        <dbReference type="Proteomes" id="UP000306985"/>
    </source>
</evidence>
<organism evidence="1 2">
    <name type="scientific">Nakamurella flava</name>
    <dbReference type="NCBI Taxonomy" id="2576308"/>
    <lineage>
        <taxon>Bacteria</taxon>
        <taxon>Bacillati</taxon>
        <taxon>Actinomycetota</taxon>
        <taxon>Actinomycetes</taxon>
        <taxon>Nakamurellales</taxon>
        <taxon>Nakamurellaceae</taxon>
        <taxon>Nakamurella</taxon>
    </lineage>
</organism>
<protein>
    <recommendedName>
        <fullName evidence="3">ESX-1 secretion-associated protein</fullName>
    </recommendedName>
</protein>
<evidence type="ECO:0008006" key="3">
    <source>
        <dbReference type="Google" id="ProtNLM"/>
    </source>
</evidence>
<keyword evidence="2" id="KW-1185">Reference proteome</keyword>
<dbReference type="RefSeq" id="WP_137448367.1">
    <property type="nucleotide sequence ID" value="NZ_SZZH01000001.1"/>
</dbReference>
<proteinExistence type="predicted"/>
<dbReference type="Pfam" id="PF10824">
    <property type="entry name" value="T7SS_ESX_EspC"/>
    <property type="match status" value="1"/>
</dbReference>